<dbReference type="Pfam" id="PF04818">
    <property type="entry name" value="CID"/>
    <property type="match status" value="1"/>
</dbReference>
<dbReference type="Proteomes" id="UP000663873">
    <property type="component" value="Unassembled WGS sequence"/>
</dbReference>
<dbReference type="GO" id="GO:0005849">
    <property type="term" value="C:mRNA cleavage factor complex"/>
    <property type="evidence" value="ECO:0007669"/>
    <property type="project" value="TreeGrafter"/>
</dbReference>
<dbReference type="GO" id="GO:0006369">
    <property type="term" value="P:termination of RNA polymerase II transcription"/>
    <property type="evidence" value="ECO:0007669"/>
    <property type="project" value="InterPro"/>
</dbReference>
<feature type="domain" description="CID" evidence="1">
    <location>
        <begin position="7"/>
        <end position="136"/>
    </location>
</feature>
<protein>
    <recommendedName>
        <fullName evidence="1">CID domain-containing protein</fullName>
    </recommendedName>
</protein>
<name>A0A821JD11_9BILA</name>
<sequence length="138" mass="16074">FLYANMAGKDDYQDFKVALNDLKLNSKPLINFLTILAEEKMHNAPQIVRAIEERIIETKGEHVLPTLYVLDSIVKNLRSSVYVQLFETKLPVLFSNAFHKVDERTRSSMFKLRQTWPPFFTNLSLYNLDTRTHDIDPA</sequence>
<dbReference type="Gene3D" id="1.25.40.90">
    <property type="match status" value="1"/>
</dbReference>
<dbReference type="PANTHER" id="PTHR15921">
    <property type="entry name" value="PRE-MRNA CLEAVAGE COMPLEX II"/>
    <property type="match status" value="1"/>
</dbReference>
<dbReference type="PANTHER" id="PTHR15921:SF3">
    <property type="entry name" value="PRE-MRNA CLEAVAGE COMPLEX 2 PROTEIN PCF11"/>
    <property type="match status" value="1"/>
</dbReference>
<comment type="caution">
    <text evidence="2">The sequence shown here is derived from an EMBL/GenBank/DDBJ whole genome shotgun (WGS) entry which is preliminary data.</text>
</comment>
<organism evidence="2 3">
    <name type="scientific">Rotaria socialis</name>
    <dbReference type="NCBI Taxonomy" id="392032"/>
    <lineage>
        <taxon>Eukaryota</taxon>
        <taxon>Metazoa</taxon>
        <taxon>Spiralia</taxon>
        <taxon>Gnathifera</taxon>
        <taxon>Rotifera</taxon>
        <taxon>Eurotatoria</taxon>
        <taxon>Bdelloidea</taxon>
        <taxon>Philodinida</taxon>
        <taxon>Philodinidae</taxon>
        <taxon>Rotaria</taxon>
    </lineage>
</organism>
<feature type="non-terminal residue" evidence="2">
    <location>
        <position position="1"/>
    </location>
</feature>
<dbReference type="CDD" id="cd16982">
    <property type="entry name" value="CID_Pcf11"/>
    <property type="match status" value="1"/>
</dbReference>
<dbReference type="InterPro" id="IPR047415">
    <property type="entry name" value="Pcf11_CID"/>
</dbReference>
<dbReference type="InterPro" id="IPR045154">
    <property type="entry name" value="PCF11-like"/>
</dbReference>
<evidence type="ECO:0000313" key="3">
    <source>
        <dbReference type="Proteomes" id="UP000663873"/>
    </source>
</evidence>
<dbReference type="EMBL" id="CAJOBP010036335">
    <property type="protein sequence ID" value="CAF4716689.1"/>
    <property type="molecule type" value="Genomic_DNA"/>
</dbReference>
<gene>
    <name evidence="2" type="ORF">UJA718_LOCUS37029</name>
</gene>
<dbReference type="GO" id="GO:0000993">
    <property type="term" value="F:RNA polymerase II complex binding"/>
    <property type="evidence" value="ECO:0007669"/>
    <property type="project" value="InterPro"/>
</dbReference>
<dbReference type="GO" id="GO:0005737">
    <property type="term" value="C:cytoplasm"/>
    <property type="evidence" value="ECO:0007669"/>
    <property type="project" value="TreeGrafter"/>
</dbReference>
<dbReference type="SUPFAM" id="SSF48464">
    <property type="entry name" value="ENTH/VHS domain"/>
    <property type="match status" value="1"/>
</dbReference>
<reference evidence="2" key="1">
    <citation type="submission" date="2021-02" db="EMBL/GenBank/DDBJ databases">
        <authorList>
            <person name="Nowell W R."/>
        </authorList>
    </citation>
    <scope>NUCLEOTIDE SEQUENCE</scope>
</reference>
<dbReference type="SMART" id="SM00582">
    <property type="entry name" value="RPR"/>
    <property type="match status" value="1"/>
</dbReference>
<dbReference type="GO" id="GO:0031124">
    <property type="term" value="P:mRNA 3'-end processing"/>
    <property type="evidence" value="ECO:0007669"/>
    <property type="project" value="InterPro"/>
</dbReference>
<evidence type="ECO:0000259" key="1">
    <source>
        <dbReference type="PROSITE" id="PS51391"/>
    </source>
</evidence>
<dbReference type="AlphaFoldDB" id="A0A821JD11"/>
<evidence type="ECO:0000313" key="2">
    <source>
        <dbReference type="EMBL" id="CAF4716689.1"/>
    </source>
</evidence>
<proteinExistence type="predicted"/>
<dbReference type="PROSITE" id="PS51391">
    <property type="entry name" value="CID"/>
    <property type="match status" value="1"/>
</dbReference>
<accession>A0A821JD11</accession>
<dbReference type="InterPro" id="IPR008942">
    <property type="entry name" value="ENTH_VHS"/>
</dbReference>
<dbReference type="InterPro" id="IPR006569">
    <property type="entry name" value="CID_dom"/>
</dbReference>
<keyword evidence="3" id="KW-1185">Reference proteome</keyword>
<dbReference type="GO" id="GO:0003729">
    <property type="term" value="F:mRNA binding"/>
    <property type="evidence" value="ECO:0007669"/>
    <property type="project" value="InterPro"/>
</dbReference>
<feature type="non-terminal residue" evidence="2">
    <location>
        <position position="138"/>
    </location>
</feature>